<keyword evidence="2" id="KW-0472">Membrane</keyword>
<feature type="transmembrane region" description="Helical" evidence="2">
    <location>
        <begin position="187"/>
        <end position="207"/>
    </location>
</feature>
<evidence type="ECO:0000256" key="2">
    <source>
        <dbReference type="SAM" id="Phobius"/>
    </source>
</evidence>
<feature type="transmembrane region" description="Helical" evidence="2">
    <location>
        <begin position="227"/>
        <end position="250"/>
    </location>
</feature>
<evidence type="ECO:0000313" key="3">
    <source>
        <dbReference type="EMBL" id="CAE4576978.1"/>
    </source>
</evidence>
<reference evidence="3" key="1">
    <citation type="submission" date="2021-01" db="EMBL/GenBank/DDBJ databases">
        <authorList>
            <person name="Corre E."/>
            <person name="Pelletier E."/>
            <person name="Niang G."/>
            <person name="Scheremetjew M."/>
            <person name="Finn R."/>
            <person name="Kale V."/>
            <person name="Holt S."/>
            <person name="Cochrane G."/>
            <person name="Meng A."/>
            <person name="Brown T."/>
            <person name="Cohen L."/>
        </authorList>
    </citation>
    <scope>NUCLEOTIDE SEQUENCE</scope>
    <source>
        <strain evidence="3">CCMP3105</strain>
    </source>
</reference>
<sequence length="288" mass="31289">MSSSAGDAEAGAASRGISRLGGAISGAARSVRGKLNKGWEDYPEADGGKAGHVKYGCAEAVPKDAPYIHKLKHDLANSYYWTGGFFQDYFFFVANWHPFLGMLLSHPNHPWSKRERLAMFCISLAITMVPSAAIAAQLPGHRDATVVVFAWVTLPDIAVGLVLYQLSIADTRCPNSCGACMNLFKRFAMACSAFFALSVTGVCFLILRSRGAHWSQLLVPLVKGKLLSFLTWFPIWLLVPCQLGFIDLWCAERRAAQKAAGTKQQLGTMDSSESSEVPEVGQPVEVQA</sequence>
<accession>A0A7S4QAV2</accession>
<keyword evidence="2" id="KW-0812">Transmembrane</keyword>
<dbReference type="AlphaFoldDB" id="A0A7S4QAV2"/>
<feature type="transmembrane region" description="Helical" evidence="2">
    <location>
        <begin position="89"/>
        <end position="105"/>
    </location>
</feature>
<feature type="transmembrane region" description="Helical" evidence="2">
    <location>
        <begin position="144"/>
        <end position="166"/>
    </location>
</feature>
<evidence type="ECO:0000256" key="1">
    <source>
        <dbReference type="SAM" id="MobiDB-lite"/>
    </source>
</evidence>
<dbReference type="EMBL" id="HBNR01024715">
    <property type="protein sequence ID" value="CAE4576978.1"/>
    <property type="molecule type" value="Transcribed_RNA"/>
</dbReference>
<protein>
    <submittedName>
        <fullName evidence="3">Uncharacterized protein</fullName>
    </submittedName>
</protein>
<feature type="compositionally biased region" description="Low complexity" evidence="1">
    <location>
        <begin position="271"/>
        <end position="288"/>
    </location>
</feature>
<gene>
    <name evidence="3" type="ORF">AMON00008_LOCUS16598</name>
</gene>
<organism evidence="3">
    <name type="scientific">Alexandrium monilatum</name>
    <dbReference type="NCBI Taxonomy" id="311494"/>
    <lineage>
        <taxon>Eukaryota</taxon>
        <taxon>Sar</taxon>
        <taxon>Alveolata</taxon>
        <taxon>Dinophyceae</taxon>
        <taxon>Gonyaulacales</taxon>
        <taxon>Pyrocystaceae</taxon>
        <taxon>Alexandrium</taxon>
    </lineage>
</organism>
<feature type="transmembrane region" description="Helical" evidence="2">
    <location>
        <begin position="117"/>
        <end position="138"/>
    </location>
</feature>
<name>A0A7S4QAV2_9DINO</name>
<feature type="region of interest" description="Disordered" evidence="1">
    <location>
        <begin position="261"/>
        <end position="288"/>
    </location>
</feature>
<proteinExistence type="predicted"/>
<keyword evidence="2" id="KW-1133">Transmembrane helix</keyword>